<dbReference type="EMBL" id="BAAAUG010000022">
    <property type="protein sequence ID" value="GAA3090462.1"/>
    <property type="molecule type" value="Genomic_DNA"/>
</dbReference>
<dbReference type="InterPro" id="IPR011051">
    <property type="entry name" value="RmlC_Cupin_sf"/>
</dbReference>
<dbReference type="Pfam" id="PF05962">
    <property type="entry name" value="HutD"/>
    <property type="match status" value="1"/>
</dbReference>
<evidence type="ECO:0000256" key="1">
    <source>
        <dbReference type="SAM" id="MobiDB-lite"/>
    </source>
</evidence>
<name>A0ABP6MC20_9ACTN</name>
<dbReference type="Gene3D" id="2.60.120.10">
    <property type="entry name" value="Jelly Rolls"/>
    <property type="match status" value="1"/>
</dbReference>
<evidence type="ECO:0000313" key="2">
    <source>
        <dbReference type="EMBL" id="GAA3090462.1"/>
    </source>
</evidence>
<gene>
    <name evidence="2" type="ORF">GCM10010449_12750</name>
</gene>
<dbReference type="InterPro" id="IPR014710">
    <property type="entry name" value="RmlC-like_jellyroll"/>
</dbReference>
<proteinExistence type="predicted"/>
<dbReference type="PANTHER" id="PTHR37943:SF1">
    <property type="entry name" value="PROTEIN VES"/>
    <property type="match status" value="1"/>
</dbReference>
<evidence type="ECO:0000313" key="3">
    <source>
        <dbReference type="Proteomes" id="UP001501637"/>
    </source>
</evidence>
<comment type="caution">
    <text evidence="2">The sequence shown here is derived from an EMBL/GenBank/DDBJ whole genome shotgun (WGS) entry which is preliminary data.</text>
</comment>
<dbReference type="CDD" id="cd20293">
    <property type="entry name" value="cupin_HutD_N"/>
    <property type="match status" value="1"/>
</dbReference>
<dbReference type="Proteomes" id="UP001501637">
    <property type="component" value="Unassembled WGS sequence"/>
</dbReference>
<organism evidence="2 3">
    <name type="scientific">Streptomyces rectiviolaceus</name>
    <dbReference type="NCBI Taxonomy" id="332591"/>
    <lineage>
        <taxon>Bacteria</taxon>
        <taxon>Bacillati</taxon>
        <taxon>Actinomycetota</taxon>
        <taxon>Actinomycetes</taxon>
        <taxon>Kitasatosporales</taxon>
        <taxon>Streptomycetaceae</taxon>
        <taxon>Streptomyces</taxon>
    </lineage>
</organism>
<dbReference type="InterPro" id="IPR010282">
    <property type="entry name" value="Uncharacterised_HutD/Ves"/>
</dbReference>
<dbReference type="RefSeq" id="WP_344519458.1">
    <property type="nucleotide sequence ID" value="NZ_BAAAUG010000022.1"/>
</dbReference>
<feature type="region of interest" description="Disordered" evidence="1">
    <location>
        <begin position="172"/>
        <end position="205"/>
    </location>
</feature>
<reference evidence="3" key="1">
    <citation type="journal article" date="2019" name="Int. J. Syst. Evol. Microbiol.">
        <title>The Global Catalogue of Microorganisms (GCM) 10K type strain sequencing project: providing services to taxonomists for standard genome sequencing and annotation.</title>
        <authorList>
            <consortium name="The Broad Institute Genomics Platform"/>
            <consortium name="The Broad Institute Genome Sequencing Center for Infectious Disease"/>
            <person name="Wu L."/>
            <person name="Ma J."/>
        </authorList>
    </citation>
    <scope>NUCLEOTIDE SEQUENCE [LARGE SCALE GENOMIC DNA]</scope>
    <source>
        <strain evidence="3">JCM 9092</strain>
    </source>
</reference>
<sequence length="234" mass="22981">MGGDVLRWSEYRSMPWKNGGGMTREVASGAVQAPLASADSSADSSAEPAPGFDWRVSVADVDAGGSFSSFPGIDRVITLVEGEGMVLTVDGTPHPVGPLSPFAFSGDAATDCRLEAGAVRDMNVMTRRGRAKAEVRMVTVAAAQGAELACAAGETLLVMALTEGIAVGGAAGPGGGSGGSGGPDGPGGGSGGSGGPGGPETALGRLDCVRHEGPGALTLWGDGTVAGIRITAAR</sequence>
<dbReference type="PANTHER" id="PTHR37943">
    <property type="entry name" value="PROTEIN VES"/>
    <property type="match status" value="1"/>
</dbReference>
<keyword evidence="3" id="KW-1185">Reference proteome</keyword>
<feature type="compositionally biased region" description="Gly residues" evidence="1">
    <location>
        <begin position="172"/>
        <end position="198"/>
    </location>
</feature>
<dbReference type="SUPFAM" id="SSF51182">
    <property type="entry name" value="RmlC-like cupins"/>
    <property type="match status" value="1"/>
</dbReference>
<feature type="compositionally biased region" description="Low complexity" evidence="1">
    <location>
        <begin position="36"/>
        <end position="46"/>
    </location>
</feature>
<feature type="region of interest" description="Disordered" evidence="1">
    <location>
        <begin position="13"/>
        <end position="49"/>
    </location>
</feature>
<accession>A0ABP6MC20</accession>
<protein>
    <submittedName>
        <fullName evidence="2">HutD family protein</fullName>
    </submittedName>
</protein>